<proteinExistence type="predicted"/>
<dbReference type="AlphaFoldDB" id="J9DX16"/>
<comment type="caution">
    <text evidence="2">The sequence shown here is derived from an EMBL/GenBank/DDBJ whole genome shotgun (WGS) entry which is preliminary data.</text>
</comment>
<protein>
    <recommendedName>
        <fullName evidence="1">COG4 transport protein middle alpha-helical bundle domain-containing protein</fullName>
    </recommendedName>
</protein>
<organism evidence="2 3">
    <name type="scientific">Wuchereria bancrofti</name>
    <dbReference type="NCBI Taxonomy" id="6293"/>
    <lineage>
        <taxon>Eukaryota</taxon>
        <taxon>Metazoa</taxon>
        <taxon>Ecdysozoa</taxon>
        <taxon>Nematoda</taxon>
        <taxon>Chromadorea</taxon>
        <taxon>Rhabditida</taxon>
        <taxon>Spirurina</taxon>
        <taxon>Spiruromorpha</taxon>
        <taxon>Filarioidea</taxon>
        <taxon>Onchocercidae</taxon>
        <taxon>Wuchereria</taxon>
    </lineage>
</organism>
<dbReference type="PANTHER" id="PTHR24016">
    <property type="entry name" value="CONSERVED OLIGOMERIC GOLGI COMPLEX SUBUNIT 4"/>
    <property type="match status" value="1"/>
</dbReference>
<dbReference type="InterPro" id="IPR013167">
    <property type="entry name" value="COG4_M"/>
</dbReference>
<evidence type="ECO:0000259" key="1">
    <source>
        <dbReference type="Pfam" id="PF08318"/>
    </source>
</evidence>
<reference evidence="3" key="1">
    <citation type="submission" date="2012-08" db="EMBL/GenBank/DDBJ databases">
        <title>The Genome Sequence of Wuchereria bancrofti.</title>
        <authorList>
            <person name="Nutman T.B."/>
            <person name="Fink D.L."/>
            <person name="Russ C."/>
            <person name="Young S."/>
            <person name="Zeng Q."/>
            <person name="Koehrsen M."/>
            <person name="Alvarado L."/>
            <person name="Berlin A."/>
            <person name="Chapman S.B."/>
            <person name="Chen Z."/>
            <person name="Freedman E."/>
            <person name="Gellesch M."/>
            <person name="Goldberg J."/>
            <person name="Griggs A."/>
            <person name="Gujja S."/>
            <person name="Heilman E.R."/>
            <person name="Heiman D."/>
            <person name="Hepburn T."/>
            <person name="Howarth C."/>
            <person name="Jen D."/>
            <person name="Larson L."/>
            <person name="Lewis B."/>
            <person name="Mehta T."/>
            <person name="Park D."/>
            <person name="Pearson M."/>
            <person name="Roberts A."/>
            <person name="Saif S."/>
            <person name="Shea T."/>
            <person name="Shenoy N."/>
            <person name="Sisk P."/>
            <person name="Stolte C."/>
            <person name="Sykes S."/>
            <person name="Walk T."/>
            <person name="White J."/>
            <person name="Yandava C."/>
            <person name="Haas B."/>
            <person name="Henn M.R."/>
            <person name="Nusbaum C."/>
            <person name="Birren B."/>
        </authorList>
    </citation>
    <scope>NUCLEOTIDE SEQUENCE [LARGE SCALE GENOMIC DNA]</scope>
    <source>
        <strain evidence="3">NA</strain>
    </source>
</reference>
<dbReference type="Proteomes" id="UP000004810">
    <property type="component" value="Unassembled WGS sequence"/>
</dbReference>
<evidence type="ECO:0000313" key="2">
    <source>
        <dbReference type="EMBL" id="EJW74253.1"/>
    </source>
</evidence>
<dbReference type="GO" id="GO:0006890">
    <property type="term" value="P:retrograde vesicle-mediated transport, Golgi to endoplasmic reticulum"/>
    <property type="evidence" value="ECO:0007669"/>
    <property type="project" value="TreeGrafter"/>
</dbReference>
<dbReference type="InterPro" id="IPR048682">
    <property type="entry name" value="COG4"/>
</dbReference>
<accession>J9DX16</accession>
<gene>
    <name evidence="2" type="ORF">WUBG_14837</name>
</gene>
<name>J9DX16_WUCBA</name>
<evidence type="ECO:0000313" key="3">
    <source>
        <dbReference type="Proteomes" id="UP000004810"/>
    </source>
</evidence>
<dbReference type="Pfam" id="PF08318">
    <property type="entry name" value="COG4_m"/>
    <property type="match status" value="1"/>
</dbReference>
<feature type="domain" description="COG4 transport protein middle alpha-helical bundle" evidence="1">
    <location>
        <begin position="1"/>
        <end position="137"/>
    </location>
</feature>
<dbReference type="PANTHER" id="PTHR24016:SF0">
    <property type="entry name" value="CONSERVED OLIGOMERIC GOLGI COMPLEX SUBUNIT 4"/>
    <property type="match status" value="1"/>
</dbReference>
<dbReference type="GO" id="GO:0017119">
    <property type="term" value="C:Golgi transport complex"/>
    <property type="evidence" value="ECO:0007669"/>
    <property type="project" value="TreeGrafter"/>
</dbReference>
<dbReference type="GO" id="GO:0007030">
    <property type="term" value="P:Golgi organization"/>
    <property type="evidence" value="ECO:0007669"/>
    <property type="project" value="TreeGrafter"/>
</dbReference>
<sequence>MHTRTHLYWRYLKRRLSVANMKTDEQSKEFDEDQMNDENKRLLEVRAKQKRERNNKLDDLVLRSVLGTRMQELLGQYVLMEQFYMTESVAKAMTMDLKEVDSLTSSMLDDVFFIIRKCVRRSLSSSSVDCTCAVLNNGSGYPGAGWTAEAYQTAQTAYNAIQHGKIVADSGLEKLKEIFLTALNNVRASAECTKALKKGLLEDFEKHLTEV</sequence>
<dbReference type="Gene3D" id="1.10.287.1060">
    <property type="entry name" value="ESAT-6-like"/>
    <property type="match status" value="1"/>
</dbReference>
<dbReference type="EMBL" id="ADBV01012590">
    <property type="protein sequence ID" value="EJW74253.1"/>
    <property type="molecule type" value="Genomic_DNA"/>
</dbReference>